<dbReference type="Proteomes" id="UP000017023">
    <property type="component" value="Unassembled WGS sequence"/>
</dbReference>
<dbReference type="EMBL" id="AWGW01000029">
    <property type="protein sequence ID" value="ERJ98645.1"/>
    <property type="molecule type" value="Genomic_DNA"/>
</dbReference>
<dbReference type="GO" id="GO:0016787">
    <property type="term" value="F:hydrolase activity"/>
    <property type="evidence" value="ECO:0007669"/>
    <property type="project" value="UniProtKB-KW"/>
</dbReference>
<dbReference type="Pfam" id="PF05708">
    <property type="entry name" value="Peptidase_C92"/>
    <property type="match status" value="1"/>
</dbReference>
<dbReference type="AlphaFoldDB" id="U2L2T2"/>
<dbReference type="InterPro" id="IPR024453">
    <property type="entry name" value="Peptidase_C92"/>
</dbReference>
<dbReference type="PATRIC" id="fig|1395125.3.peg.2356"/>
<dbReference type="GeneID" id="78498768"/>
<evidence type="ECO:0000313" key="2">
    <source>
        <dbReference type="Proteomes" id="UP000017023"/>
    </source>
</evidence>
<reference evidence="1 2" key="1">
    <citation type="submission" date="2013-08" db="EMBL/GenBank/DDBJ databases">
        <authorList>
            <person name="Durkin A.S."/>
            <person name="Haft D.R."/>
            <person name="McCorrison J."/>
            <person name="Torralba M."/>
            <person name="Gillis M."/>
            <person name="Haft D.H."/>
            <person name="Methe B."/>
            <person name="Sutton G."/>
            <person name="Nelson K.E."/>
        </authorList>
    </citation>
    <scope>NUCLEOTIDE SEQUENCE [LARGE SCALE GENOMIC DNA]</scope>
    <source>
        <strain evidence="1 2">F0493</strain>
    </source>
</reference>
<dbReference type="Gene3D" id="3.90.1720.10">
    <property type="entry name" value="endopeptidase domain like (from Nostoc punctiforme)"/>
    <property type="match status" value="1"/>
</dbReference>
<proteinExistence type="predicted"/>
<evidence type="ECO:0000313" key="1">
    <source>
        <dbReference type="EMBL" id="ERJ98645.1"/>
    </source>
</evidence>
<sequence length="227" mass="24935">MEKSCKHIVLCLMVAVISLFCGCQTTRQRAADGTLIATERHLKTGDLLFAFDPRGNAITAVTSGVQGLKIDHVGIVLKDKKQVVVAEATSRKGVILTPLAEFLTHNTIPGDRYPSVVRGRLKTNFDEAVLRTRVNHYLGLPYDSLYMPDDSAIYCSELVQKCYVSKGGKAIFPTIPMSFHDASGQITPYWKAFYAQRHKAVPEGMSGTNPGQLSRDSVLKISALLSY</sequence>
<dbReference type="PROSITE" id="PS51257">
    <property type="entry name" value="PROKAR_LIPOPROTEIN"/>
    <property type="match status" value="1"/>
</dbReference>
<protein>
    <submittedName>
        <fullName evidence="1">NlpC-P60 family hydrolase</fullName>
    </submittedName>
</protein>
<name>U2L2T2_9BACT</name>
<dbReference type="InterPro" id="IPR038765">
    <property type="entry name" value="Papain-like_cys_pep_sf"/>
</dbReference>
<keyword evidence="1" id="KW-0378">Hydrolase</keyword>
<organism evidence="1 2">
    <name type="scientific">Segatella salivae F0493</name>
    <dbReference type="NCBI Taxonomy" id="1395125"/>
    <lineage>
        <taxon>Bacteria</taxon>
        <taxon>Pseudomonadati</taxon>
        <taxon>Bacteroidota</taxon>
        <taxon>Bacteroidia</taxon>
        <taxon>Bacteroidales</taxon>
        <taxon>Prevotellaceae</taxon>
        <taxon>Segatella</taxon>
    </lineage>
</organism>
<gene>
    <name evidence="1" type="ORF">HMPREF9145_1765</name>
</gene>
<dbReference type="SUPFAM" id="SSF54001">
    <property type="entry name" value="Cysteine proteinases"/>
    <property type="match status" value="1"/>
</dbReference>
<comment type="caution">
    <text evidence="1">The sequence shown here is derived from an EMBL/GenBank/DDBJ whole genome shotgun (WGS) entry which is preliminary data.</text>
</comment>
<accession>U2L2T2</accession>
<dbReference type="RefSeq" id="WP_021826302.1">
    <property type="nucleotide sequence ID" value="NZ_AWGW01000029.1"/>
</dbReference>